<sequence length="60" mass="7175">MSWVVKKPIRCLCCDHLVALDCQDLPLRISSFPDFRYWDSLTHPGERETWYQVGRISLRH</sequence>
<dbReference type="EMBL" id="LRGB01002793">
    <property type="protein sequence ID" value="KZS06332.1"/>
    <property type="molecule type" value="Genomic_DNA"/>
</dbReference>
<protein>
    <submittedName>
        <fullName evidence="1">Uncharacterized protein</fullName>
    </submittedName>
</protein>
<comment type="caution">
    <text evidence="1">The sequence shown here is derived from an EMBL/GenBank/DDBJ whole genome shotgun (WGS) entry which is preliminary data.</text>
</comment>
<evidence type="ECO:0000313" key="1">
    <source>
        <dbReference type="EMBL" id="KZS06332.1"/>
    </source>
</evidence>
<organism evidence="1 2">
    <name type="scientific">Daphnia magna</name>
    <dbReference type="NCBI Taxonomy" id="35525"/>
    <lineage>
        <taxon>Eukaryota</taxon>
        <taxon>Metazoa</taxon>
        <taxon>Ecdysozoa</taxon>
        <taxon>Arthropoda</taxon>
        <taxon>Crustacea</taxon>
        <taxon>Branchiopoda</taxon>
        <taxon>Diplostraca</taxon>
        <taxon>Cladocera</taxon>
        <taxon>Anomopoda</taxon>
        <taxon>Daphniidae</taxon>
        <taxon>Daphnia</taxon>
    </lineage>
</organism>
<evidence type="ECO:0000313" key="2">
    <source>
        <dbReference type="Proteomes" id="UP000076858"/>
    </source>
</evidence>
<name>A0A164NXT9_9CRUS</name>
<accession>A0A164NXT9</accession>
<keyword evidence="2" id="KW-1185">Reference proteome</keyword>
<reference evidence="1 2" key="1">
    <citation type="submission" date="2016-03" db="EMBL/GenBank/DDBJ databases">
        <title>EvidentialGene: Evidence-directed Construction of Genes on Genomes.</title>
        <authorList>
            <person name="Gilbert D.G."/>
            <person name="Choi J.-H."/>
            <person name="Mockaitis K."/>
            <person name="Colbourne J."/>
            <person name="Pfrender M."/>
        </authorList>
    </citation>
    <scope>NUCLEOTIDE SEQUENCE [LARGE SCALE GENOMIC DNA]</scope>
    <source>
        <strain evidence="1 2">Xinb3</strain>
        <tissue evidence="1">Complete organism</tissue>
    </source>
</reference>
<dbReference type="AlphaFoldDB" id="A0A164NXT9"/>
<gene>
    <name evidence="1" type="ORF">APZ42_030284</name>
</gene>
<dbReference type="Proteomes" id="UP000076858">
    <property type="component" value="Unassembled WGS sequence"/>
</dbReference>
<proteinExistence type="predicted"/>